<dbReference type="EMBL" id="NOXU01000024">
    <property type="protein sequence ID" value="OYQ35793.1"/>
    <property type="molecule type" value="Genomic_DNA"/>
</dbReference>
<dbReference type="PANTHER" id="PTHR43575">
    <property type="entry name" value="PROTEIN ABCI7, CHLOROPLASTIC"/>
    <property type="match status" value="1"/>
</dbReference>
<sequence>MMRDEQNQTAKGFVEQVVALAPALSGARGEGLARFAKAGLPSTRVEAWKFTNLRGLDKLTLGPAPDAAAVTVDAIPTALETPGPRLVFVAGQYRADLSRVDDLPDGVVLSSLAAEATPMLGDGPLRTLNSALSSQGAVLRVAAGLKLASPVELVFIAATAGDKAALWNPRIVIDIADGAEATVVEHHVGANADAYVSNIVADVTVGIAARLHHYKLQAEGLDAWHLANVSTHLAQDAVYDTFVLNLGARLARHEARQVLDGTGIEARVSGAYAITGNQVSDITTLIDHAKPHCTSREVVKGVIDGSARAVFQGKIIVRPDAQKTDGYQLNRALLLSEQAEINSKPELEIYADDVKCSHGATAGELDEDQMFYLRARGIPRNAARVLLIGAFLDEALEEIINETVRAYFRARAEAWMGAR</sequence>
<dbReference type="RefSeq" id="WP_094454682.1">
    <property type="nucleotide sequence ID" value="NZ_NOXU01000024.1"/>
</dbReference>
<evidence type="ECO:0000313" key="2">
    <source>
        <dbReference type="EMBL" id="OYQ35793.1"/>
    </source>
</evidence>
<dbReference type="SUPFAM" id="SSF101960">
    <property type="entry name" value="Stabilizer of iron transporter SufD"/>
    <property type="match status" value="1"/>
</dbReference>
<comment type="caution">
    <text evidence="2">The sequence shown here is derived from an EMBL/GenBank/DDBJ whole genome shotgun (WGS) entry which is preliminary data.</text>
</comment>
<accession>A0A255Z2Q2</accession>
<gene>
    <name evidence="2" type="primary">sufD</name>
    <name evidence="2" type="ORF">CHU95_05820</name>
</gene>
<dbReference type="NCBIfam" id="TIGR01981">
    <property type="entry name" value="sufD"/>
    <property type="match status" value="1"/>
</dbReference>
<dbReference type="Pfam" id="PF01458">
    <property type="entry name" value="SUFBD_core"/>
    <property type="match status" value="1"/>
</dbReference>
<dbReference type="AlphaFoldDB" id="A0A255Z2Q2"/>
<dbReference type="Proteomes" id="UP000216998">
    <property type="component" value="Unassembled WGS sequence"/>
</dbReference>
<dbReference type="InterPro" id="IPR011542">
    <property type="entry name" value="SUF_FeS_clus_asmbl_SufD"/>
</dbReference>
<dbReference type="PANTHER" id="PTHR43575:SF1">
    <property type="entry name" value="PROTEIN ABCI7, CHLOROPLASTIC"/>
    <property type="match status" value="1"/>
</dbReference>
<name>A0A255Z2Q2_9PROT</name>
<evidence type="ECO:0000259" key="1">
    <source>
        <dbReference type="Pfam" id="PF01458"/>
    </source>
</evidence>
<dbReference type="GO" id="GO:0016226">
    <property type="term" value="P:iron-sulfur cluster assembly"/>
    <property type="evidence" value="ECO:0007669"/>
    <property type="project" value="InterPro"/>
</dbReference>
<dbReference type="InterPro" id="IPR000825">
    <property type="entry name" value="SUF_FeS_clus_asmbl_SufBD_core"/>
</dbReference>
<feature type="domain" description="SUF system FeS cluster assembly SufBD core" evidence="1">
    <location>
        <begin position="163"/>
        <end position="391"/>
    </location>
</feature>
<dbReference type="OrthoDB" id="9768262at2"/>
<dbReference type="InterPro" id="IPR037284">
    <property type="entry name" value="SUF_FeS_clus_asmbl_SufBD_sf"/>
</dbReference>
<keyword evidence="3" id="KW-1185">Reference proteome</keyword>
<organism evidence="2 3">
    <name type="scientific">Niveispirillum lacus</name>
    <dbReference type="NCBI Taxonomy" id="1981099"/>
    <lineage>
        <taxon>Bacteria</taxon>
        <taxon>Pseudomonadati</taxon>
        <taxon>Pseudomonadota</taxon>
        <taxon>Alphaproteobacteria</taxon>
        <taxon>Rhodospirillales</taxon>
        <taxon>Azospirillaceae</taxon>
        <taxon>Niveispirillum</taxon>
    </lineage>
</organism>
<reference evidence="2 3" key="1">
    <citation type="submission" date="2017-07" db="EMBL/GenBank/DDBJ databases">
        <title>Niveispirillum cyanobacteriorum sp. nov., isolated from cyanobacterial aggregates in a eutrophic lake.</title>
        <authorList>
            <person name="Cai H."/>
        </authorList>
    </citation>
    <scope>NUCLEOTIDE SEQUENCE [LARGE SCALE GENOMIC DNA]</scope>
    <source>
        <strain evidence="3">TH1-14</strain>
    </source>
</reference>
<evidence type="ECO:0000313" key="3">
    <source>
        <dbReference type="Proteomes" id="UP000216998"/>
    </source>
</evidence>
<proteinExistence type="predicted"/>
<protein>
    <submittedName>
        <fullName evidence="2">Fe-S cluster assembly protein SufD</fullName>
    </submittedName>
</protein>
<dbReference type="InterPro" id="IPR055346">
    <property type="entry name" value="Fe-S_cluster_assembly_SufBD"/>
</dbReference>